<keyword evidence="6 8" id="KW-1133">Transmembrane helix</keyword>
<evidence type="ECO:0000256" key="1">
    <source>
        <dbReference type="ARBA" id="ARBA00004651"/>
    </source>
</evidence>
<feature type="transmembrane region" description="Helical" evidence="8">
    <location>
        <begin position="123"/>
        <end position="142"/>
    </location>
</feature>
<keyword evidence="3" id="KW-0813">Transport</keyword>
<accession>K1S352</accession>
<feature type="transmembrane region" description="Helical" evidence="8">
    <location>
        <begin position="148"/>
        <end position="166"/>
    </location>
</feature>
<name>K1S352_9ZZZZ</name>
<dbReference type="Gene3D" id="1.20.1530.20">
    <property type="match status" value="1"/>
</dbReference>
<proteinExistence type="inferred from homology"/>
<sequence>MCYDVRGFANGVLNSYYFLIKYRKKAACAFTSTNGDFFLIMLIGYICRKVGVFGENTGKMISGIVINIGNPALIIASGMNPETLENKAALLVTLAVALIFFAIMFVIAELIPRLLRADREDYGSYQVMTIFANIGFMGYPLLDAMYGGEAVIHAAIFNLLYSVLIYTYGINRMKTSGQREKLNWKQLMNVGVISCLIAVTLYISNLPVPMVFKDTATRIGAVTGPLSMLVIGDSLAQIRLKDLFTDVRLLLFSVVKLLLMPALLLWGLRFFITDPMFLGVCLVMTATPVGSMTVMLAQQYDGDYRLTSKGVALTTVLSVATMPFLFWLFWLLKI</sequence>
<dbReference type="InterPro" id="IPR038770">
    <property type="entry name" value="Na+/solute_symporter_sf"/>
</dbReference>
<evidence type="ECO:0000256" key="4">
    <source>
        <dbReference type="ARBA" id="ARBA00022475"/>
    </source>
</evidence>
<evidence type="ECO:0000256" key="7">
    <source>
        <dbReference type="ARBA" id="ARBA00023136"/>
    </source>
</evidence>
<keyword evidence="7 8" id="KW-0472">Membrane</keyword>
<reference evidence="9" key="1">
    <citation type="journal article" date="2013" name="Environ. Microbiol.">
        <title>Microbiota from the distal guts of lean and obese adolescents exhibit partial functional redundancy besides clear differences in community structure.</title>
        <authorList>
            <person name="Ferrer M."/>
            <person name="Ruiz A."/>
            <person name="Lanza F."/>
            <person name="Haange S.B."/>
            <person name="Oberbach A."/>
            <person name="Till H."/>
            <person name="Bargiela R."/>
            <person name="Campoy C."/>
            <person name="Segura M.T."/>
            <person name="Richter M."/>
            <person name="von Bergen M."/>
            <person name="Seifert J."/>
            <person name="Suarez A."/>
        </authorList>
    </citation>
    <scope>NUCLEOTIDE SEQUENCE</scope>
</reference>
<dbReference type="AlphaFoldDB" id="K1S352"/>
<evidence type="ECO:0000256" key="6">
    <source>
        <dbReference type="ARBA" id="ARBA00022989"/>
    </source>
</evidence>
<feature type="transmembrane region" description="Helical" evidence="8">
    <location>
        <begin position="26"/>
        <end position="46"/>
    </location>
</feature>
<dbReference type="EMBL" id="AJWY01013088">
    <property type="protein sequence ID" value="EKC48090.1"/>
    <property type="molecule type" value="Genomic_DNA"/>
</dbReference>
<evidence type="ECO:0000256" key="3">
    <source>
        <dbReference type="ARBA" id="ARBA00022448"/>
    </source>
</evidence>
<dbReference type="InterPro" id="IPR004776">
    <property type="entry name" value="Mem_transp_PIN-like"/>
</dbReference>
<feature type="transmembrane region" description="Helical" evidence="8">
    <location>
        <begin position="248"/>
        <end position="271"/>
    </location>
</feature>
<gene>
    <name evidence="9" type="ORF">LEA_19047</name>
</gene>
<comment type="similarity">
    <text evidence="2">Belongs to the auxin efflux carrier (TC 2.A.69) family.</text>
</comment>
<comment type="subcellular location">
    <subcellularLocation>
        <location evidence="1">Cell membrane</location>
        <topology evidence="1">Multi-pass membrane protein</topology>
    </subcellularLocation>
</comment>
<evidence type="ECO:0000256" key="8">
    <source>
        <dbReference type="SAM" id="Phobius"/>
    </source>
</evidence>
<dbReference type="PANTHER" id="PTHR36838:SF1">
    <property type="entry name" value="SLR1864 PROTEIN"/>
    <property type="match status" value="1"/>
</dbReference>
<feature type="transmembrane region" description="Helical" evidence="8">
    <location>
        <begin position="187"/>
        <end position="204"/>
    </location>
</feature>
<keyword evidence="5 8" id="KW-0812">Transmembrane</keyword>
<dbReference type="Pfam" id="PF03547">
    <property type="entry name" value="Mem_trans"/>
    <property type="match status" value="1"/>
</dbReference>
<dbReference type="GO" id="GO:0055085">
    <property type="term" value="P:transmembrane transport"/>
    <property type="evidence" value="ECO:0007669"/>
    <property type="project" value="InterPro"/>
</dbReference>
<feature type="transmembrane region" description="Helical" evidence="8">
    <location>
        <begin position="277"/>
        <end position="298"/>
    </location>
</feature>
<keyword evidence="4" id="KW-1003">Cell membrane</keyword>
<dbReference type="PANTHER" id="PTHR36838">
    <property type="entry name" value="AUXIN EFFLUX CARRIER FAMILY PROTEIN"/>
    <property type="match status" value="1"/>
</dbReference>
<evidence type="ECO:0000256" key="5">
    <source>
        <dbReference type="ARBA" id="ARBA00022692"/>
    </source>
</evidence>
<evidence type="ECO:0000256" key="2">
    <source>
        <dbReference type="ARBA" id="ARBA00010145"/>
    </source>
</evidence>
<evidence type="ECO:0000313" key="9">
    <source>
        <dbReference type="EMBL" id="EKC48090.1"/>
    </source>
</evidence>
<protein>
    <submittedName>
        <fullName evidence="9">Auxin efflux carrier</fullName>
    </submittedName>
</protein>
<dbReference type="GO" id="GO:0005886">
    <property type="term" value="C:plasma membrane"/>
    <property type="evidence" value="ECO:0007669"/>
    <property type="project" value="UniProtKB-SubCell"/>
</dbReference>
<comment type="caution">
    <text evidence="9">The sequence shown here is derived from an EMBL/GenBank/DDBJ whole genome shotgun (WGS) entry which is preliminary data.</text>
</comment>
<organism evidence="9">
    <name type="scientific">human gut metagenome</name>
    <dbReference type="NCBI Taxonomy" id="408170"/>
    <lineage>
        <taxon>unclassified sequences</taxon>
        <taxon>metagenomes</taxon>
        <taxon>organismal metagenomes</taxon>
    </lineage>
</organism>
<feature type="transmembrane region" description="Helical" evidence="8">
    <location>
        <begin position="88"/>
        <end position="111"/>
    </location>
</feature>
<feature type="transmembrane region" description="Helical" evidence="8">
    <location>
        <begin position="310"/>
        <end position="332"/>
    </location>
</feature>